<keyword evidence="4" id="KW-0804">Transcription</keyword>
<dbReference type="InterPro" id="IPR014710">
    <property type="entry name" value="RmlC-like_jellyroll"/>
</dbReference>
<keyword evidence="10" id="KW-1185">Reference proteome</keyword>
<reference evidence="8 9" key="1">
    <citation type="submission" date="2019-07" db="EMBL/GenBank/DDBJ databases">
        <title>Paenibacillus thiaminolyticus NRRL B-4156.</title>
        <authorList>
            <person name="Hehnly C."/>
            <person name="Zhang L."/>
        </authorList>
    </citation>
    <scope>NUCLEOTIDE SEQUENCE [LARGE SCALE GENOMIC DNA]</scope>
    <source>
        <strain evidence="8 9">NRRL B-4156</strain>
    </source>
</reference>
<dbReference type="RefSeq" id="WP_087443368.1">
    <property type="nucleotide sequence ID" value="NZ_CABMNB010000032.1"/>
</dbReference>
<dbReference type="PROSITE" id="PS51063">
    <property type="entry name" value="HTH_CRP_2"/>
    <property type="match status" value="1"/>
</dbReference>
<dbReference type="PROSITE" id="PS50042">
    <property type="entry name" value="CNMP_BINDING_3"/>
    <property type="match status" value="1"/>
</dbReference>
<dbReference type="EMBL" id="CP041405">
    <property type="protein sequence ID" value="QDM47394.1"/>
    <property type="molecule type" value="Genomic_DNA"/>
</dbReference>
<protein>
    <submittedName>
        <fullName evidence="8">Crp/Fnr family transcriptional regulator</fullName>
    </submittedName>
</protein>
<dbReference type="InterPro" id="IPR036388">
    <property type="entry name" value="WH-like_DNA-bd_sf"/>
</dbReference>
<dbReference type="PANTHER" id="PTHR24567">
    <property type="entry name" value="CRP FAMILY TRANSCRIPTIONAL REGULATORY PROTEIN"/>
    <property type="match status" value="1"/>
</dbReference>
<dbReference type="PRINTS" id="PR00034">
    <property type="entry name" value="HTHCRP"/>
</dbReference>
<dbReference type="InterPro" id="IPR018490">
    <property type="entry name" value="cNMP-bd_dom_sf"/>
</dbReference>
<dbReference type="AlphaFoldDB" id="A0AAP9J465"/>
<reference evidence="7 10" key="2">
    <citation type="submission" date="2022-05" db="EMBL/GenBank/DDBJ databases">
        <title>Genome Sequencing of Bee-Associated Microbes.</title>
        <authorList>
            <person name="Dunlap C."/>
        </authorList>
    </citation>
    <scope>NUCLEOTIDE SEQUENCE [LARGE SCALE GENOMIC DNA]</scope>
    <source>
        <strain evidence="7 10">NRRL B-14613</strain>
    </source>
</reference>
<evidence type="ECO:0000256" key="1">
    <source>
        <dbReference type="ARBA" id="ARBA00023015"/>
    </source>
</evidence>
<feature type="domain" description="HTH crp-type" evidence="6">
    <location>
        <begin position="154"/>
        <end position="231"/>
    </location>
</feature>
<keyword evidence="2" id="KW-0238">DNA-binding</keyword>
<dbReference type="GO" id="GO:0003700">
    <property type="term" value="F:DNA-binding transcription factor activity"/>
    <property type="evidence" value="ECO:0007669"/>
    <property type="project" value="InterPro"/>
</dbReference>
<dbReference type="SUPFAM" id="SSF51206">
    <property type="entry name" value="cAMP-binding domain-like"/>
    <property type="match status" value="1"/>
</dbReference>
<dbReference type="Proteomes" id="UP000315377">
    <property type="component" value="Chromosome"/>
</dbReference>
<dbReference type="InterPro" id="IPR050397">
    <property type="entry name" value="Env_Response_Regulators"/>
</dbReference>
<dbReference type="SUPFAM" id="SSF46785">
    <property type="entry name" value="Winged helix' DNA-binding domain"/>
    <property type="match status" value="1"/>
</dbReference>
<evidence type="ECO:0000313" key="9">
    <source>
        <dbReference type="Proteomes" id="UP000315377"/>
    </source>
</evidence>
<dbReference type="Gene3D" id="2.60.120.10">
    <property type="entry name" value="Jelly Rolls"/>
    <property type="match status" value="1"/>
</dbReference>
<dbReference type="SMART" id="SM00100">
    <property type="entry name" value="cNMP"/>
    <property type="match status" value="1"/>
</dbReference>
<gene>
    <name evidence="8" type="ORF">FLT43_19920</name>
    <name evidence="7" type="ORF">M5W83_24435</name>
</gene>
<dbReference type="EMBL" id="JAMDMM010000053">
    <property type="protein sequence ID" value="MCY9610301.1"/>
    <property type="molecule type" value="Genomic_DNA"/>
</dbReference>
<dbReference type="InterPro" id="IPR000595">
    <property type="entry name" value="cNMP-bd_dom"/>
</dbReference>
<evidence type="ECO:0000313" key="10">
    <source>
        <dbReference type="Proteomes" id="UP001209276"/>
    </source>
</evidence>
<evidence type="ECO:0000313" key="8">
    <source>
        <dbReference type="EMBL" id="QDM47394.1"/>
    </source>
</evidence>
<dbReference type="InterPro" id="IPR012318">
    <property type="entry name" value="HTH_CRP"/>
</dbReference>
<evidence type="ECO:0000256" key="4">
    <source>
        <dbReference type="ARBA" id="ARBA00023163"/>
    </source>
</evidence>
<organism evidence="8 9">
    <name type="scientific">Paenibacillus thiaminolyticus</name>
    <name type="common">Bacillus thiaminolyticus</name>
    <dbReference type="NCBI Taxonomy" id="49283"/>
    <lineage>
        <taxon>Bacteria</taxon>
        <taxon>Bacillati</taxon>
        <taxon>Bacillota</taxon>
        <taxon>Bacilli</taxon>
        <taxon>Bacillales</taxon>
        <taxon>Paenibacillaceae</taxon>
        <taxon>Paenibacillus</taxon>
    </lineage>
</organism>
<dbReference type="PANTHER" id="PTHR24567:SF28">
    <property type="entry name" value="LISTERIOLYSIN REGULATORY PROTEIN"/>
    <property type="match status" value="1"/>
</dbReference>
<feature type="domain" description="Cyclic nucleotide-binding" evidence="5">
    <location>
        <begin position="19"/>
        <end position="140"/>
    </location>
</feature>
<dbReference type="SMART" id="SM00419">
    <property type="entry name" value="HTH_CRP"/>
    <property type="match status" value="1"/>
</dbReference>
<dbReference type="GeneID" id="76998232"/>
<dbReference type="Gene3D" id="1.10.10.10">
    <property type="entry name" value="Winged helix-like DNA-binding domain superfamily/Winged helix DNA-binding domain"/>
    <property type="match status" value="1"/>
</dbReference>
<dbReference type="CDD" id="cd00092">
    <property type="entry name" value="HTH_CRP"/>
    <property type="match status" value="1"/>
</dbReference>
<sequence>MTEDSCQYAEEPCTRKVPIFASLSNEELAKVSAMIKHRKYEKGEALVLEEQPSDTLFIIKQGHVKLLKVTPQGKEQILHILSNGDFFGELNIFNSDELSNFSAYALKKTDICMFTKDDMEHLVRNNPDISLKLLKTVTKRLAHTENLAQSLATKDPEIRIAYMILELGNKYGKPVQGAQERIKIKLPLSREELANYVGVTRETISRKFSKFERLGIIEIKGTREITILNAQKLNEYID</sequence>
<keyword evidence="1" id="KW-0805">Transcription regulation</keyword>
<name>A0AAP9J465_PANTH</name>
<evidence type="ECO:0000256" key="2">
    <source>
        <dbReference type="ARBA" id="ARBA00023125"/>
    </source>
</evidence>
<evidence type="ECO:0000259" key="5">
    <source>
        <dbReference type="PROSITE" id="PS50042"/>
    </source>
</evidence>
<accession>A0AAP9J465</accession>
<proteinExistence type="predicted"/>
<dbReference type="CDD" id="cd00038">
    <property type="entry name" value="CAP_ED"/>
    <property type="match status" value="1"/>
</dbReference>
<evidence type="ECO:0000256" key="3">
    <source>
        <dbReference type="ARBA" id="ARBA00023159"/>
    </source>
</evidence>
<dbReference type="GO" id="GO:0005829">
    <property type="term" value="C:cytosol"/>
    <property type="evidence" value="ECO:0007669"/>
    <property type="project" value="TreeGrafter"/>
</dbReference>
<dbReference type="GO" id="GO:0003677">
    <property type="term" value="F:DNA binding"/>
    <property type="evidence" value="ECO:0007669"/>
    <property type="project" value="UniProtKB-KW"/>
</dbReference>
<dbReference type="PROSITE" id="PS00042">
    <property type="entry name" value="HTH_CRP_1"/>
    <property type="match status" value="1"/>
</dbReference>
<dbReference type="Pfam" id="PF00027">
    <property type="entry name" value="cNMP_binding"/>
    <property type="match status" value="1"/>
</dbReference>
<dbReference type="Proteomes" id="UP001209276">
    <property type="component" value="Unassembled WGS sequence"/>
</dbReference>
<dbReference type="InterPro" id="IPR036390">
    <property type="entry name" value="WH_DNA-bd_sf"/>
</dbReference>
<evidence type="ECO:0000259" key="6">
    <source>
        <dbReference type="PROSITE" id="PS51063"/>
    </source>
</evidence>
<dbReference type="InterPro" id="IPR018335">
    <property type="entry name" value="Tscrpt_reg_HTH_Crp-type_CS"/>
</dbReference>
<keyword evidence="3" id="KW-0010">Activator</keyword>
<evidence type="ECO:0000313" key="7">
    <source>
        <dbReference type="EMBL" id="MCY9610301.1"/>
    </source>
</evidence>
<dbReference type="Pfam" id="PF13545">
    <property type="entry name" value="HTH_Crp_2"/>
    <property type="match status" value="1"/>
</dbReference>